<evidence type="ECO:0000256" key="6">
    <source>
        <dbReference type="ARBA" id="ARBA00023136"/>
    </source>
</evidence>
<evidence type="ECO:0000313" key="9">
    <source>
        <dbReference type="EMBL" id="UOF89459.1"/>
    </source>
</evidence>
<evidence type="ECO:0000256" key="7">
    <source>
        <dbReference type="SAM" id="Phobius"/>
    </source>
</evidence>
<dbReference type="Proteomes" id="UP000830167">
    <property type="component" value="Chromosome"/>
</dbReference>
<keyword evidence="5 7" id="KW-1133">Transmembrane helix</keyword>
<dbReference type="EMBL" id="CP089291">
    <property type="protein sequence ID" value="UOF89459.1"/>
    <property type="molecule type" value="Genomic_DNA"/>
</dbReference>
<dbReference type="NCBIfam" id="TIGR00711">
    <property type="entry name" value="efflux_EmrB"/>
    <property type="match status" value="1"/>
</dbReference>
<feature type="transmembrane region" description="Helical" evidence="7">
    <location>
        <begin position="100"/>
        <end position="124"/>
    </location>
</feature>
<dbReference type="PANTHER" id="PTHR23501:SF191">
    <property type="entry name" value="VACUOLAR BASIC AMINO ACID TRANSPORTER 4"/>
    <property type="match status" value="1"/>
</dbReference>
<feature type="transmembrane region" description="Helical" evidence="7">
    <location>
        <begin position="458"/>
        <end position="480"/>
    </location>
</feature>
<dbReference type="Gene3D" id="1.20.1720.10">
    <property type="entry name" value="Multidrug resistance protein D"/>
    <property type="match status" value="1"/>
</dbReference>
<dbReference type="InterPro" id="IPR011701">
    <property type="entry name" value="MFS"/>
</dbReference>
<keyword evidence="3" id="KW-1003">Cell membrane</keyword>
<dbReference type="Gene3D" id="1.20.1250.20">
    <property type="entry name" value="MFS general substrate transporter like domains"/>
    <property type="match status" value="1"/>
</dbReference>
<feature type="transmembrane region" description="Helical" evidence="7">
    <location>
        <begin position="226"/>
        <end position="244"/>
    </location>
</feature>
<dbReference type="CDD" id="cd17502">
    <property type="entry name" value="MFS_Azr1_MDR_like"/>
    <property type="match status" value="1"/>
</dbReference>
<evidence type="ECO:0000256" key="3">
    <source>
        <dbReference type="ARBA" id="ARBA00022475"/>
    </source>
</evidence>
<dbReference type="PANTHER" id="PTHR23501">
    <property type="entry name" value="MAJOR FACILITATOR SUPERFAMILY"/>
    <property type="match status" value="1"/>
</dbReference>
<feature type="transmembrane region" description="Helical" evidence="7">
    <location>
        <begin position="163"/>
        <end position="183"/>
    </location>
</feature>
<keyword evidence="10" id="KW-1185">Reference proteome</keyword>
<feature type="transmembrane region" description="Helical" evidence="7">
    <location>
        <begin position="329"/>
        <end position="347"/>
    </location>
</feature>
<protein>
    <submittedName>
        <fullName evidence="9">MFS transporter</fullName>
    </submittedName>
</protein>
<evidence type="ECO:0000256" key="5">
    <source>
        <dbReference type="ARBA" id="ARBA00022989"/>
    </source>
</evidence>
<proteinExistence type="predicted"/>
<evidence type="ECO:0000256" key="4">
    <source>
        <dbReference type="ARBA" id="ARBA00022692"/>
    </source>
</evidence>
<feature type="transmembrane region" description="Helical" evidence="7">
    <location>
        <begin position="265"/>
        <end position="288"/>
    </location>
</feature>
<dbReference type="SUPFAM" id="SSF103473">
    <property type="entry name" value="MFS general substrate transporter"/>
    <property type="match status" value="1"/>
</dbReference>
<feature type="transmembrane region" description="Helical" evidence="7">
    <location>
        <begin position="300"/>
        <end position="322"/>
    </location>
</feature>
<keyword evidence="4 7" id="KW-0812">Transmembrane</keyword>
<evidence type="ECO:0000313" key="10">
    <source>
        <dbReference type="Proteomes" id="UP000830167"/>
    </source>
</evidence>
<feature type="transmembrane region" description="Helical" evidence="7">
    <location>
        <begin position="75"/>
        <end position="94"/>
    </location>
</feature>
<evidence type="ECO:0000256" key="2">
    <source>
        <dbReference type="ARBA" id="ARBA00022448"/>
    </source>
</evidence>
<feature type="transmembrane region" description="Helical" evidence="7">
    <location>
        <begin position="12"/>
        <end position="32"/>
    </location>
</feature>
<feature type="transmembrane region" description="Helical" evidence="7">
    <location>
        <begin position="353"/>
        <end position="377"/>
    </location>
</feature>
<name>A0ABY4CGN9_9BACL</name>
<gene>
    <name evidence="9" type="ORF">LSG31_16400</name>
</gene>
<reference evidence="9" key="1">
    <citation type="submission" date="2021-12" db="EMBL/GenBank/DDBJ databases">
        <title>Alicyclobacillaceae gen. nov., sp. nov., isolated from chalcocite enrichment system.</title>
        <authorList>
            <person name="Jiang Z."/>
        </authorList>
    </citation>
    <scope>NUCLEOTIDE SEQUENCE</scope>
    <source>
        <strain evidence="9">MYW30-H2</strain>
    </source>
</reference>
<feature type="transmembrane region" description="Helical" evidence="7">
    <location>
        <begin position="389"/>
        <end position="413"/>
    </location>
</feature>
<feature type="transmembrane region" description="Helical" evidence="7">
    <location>
        <begin position="136"/>
        <end position="157"/>
    </location>
</feature>
<accession>A0ABY4CGN9</accession>
<dbReference type="PROSITE" id="PS50850">
    <property type="entry name" value="MFS"/>
    <property type="match status" value="1"/>
</dbReference>
<dbReference type="RefSeq" id="WP_347436148.1">
    <property type="nucleotide sequence ID" value="NZ_CP089291.1"/>
</dbReference>
<comment type="subcellular location">
    <subcellularLocation>
        <location evidence="1">Cell membrane</location>
        <topology evidence="1">Multi-pass membrane protein</topology>
    </subcellularLocation>
</comment>
<sequence>MQVSTNRKNVTIAMMIATFLAAIEVTVVSTAMPTIISDLGGINLISWVYAVYLLTTSVTTPIYGKLADLFGRKMIFSVGTLIFLCGSMLSGLAHSMDQLIFFRAIQGIGAGAVMPITFTIIGDIYTFEERAKMQGLFSGIWGISGILGPLVGGFFVDAISWRWIFYFNVPFGLVSLIMVWMFLHETFEKKKHQIDILGAGVFTIGATALLYALLSGGQTWPWSSPVLIALFCLAFAALLLFVRIETKVKEPILPLHLFRMRVISVSNLASFLISAVLIGINAYVPLWIQGVLGYSATGSGLTLTPMSISWTLGAIVGGRLMLKIGSRKVALIGTLCIAIASIWAATVSIHTGYVIFVCIMFIAGVGFGFSVTSFTVVVQSSVSWNLRGVATASISFVRTLGQMIGVVLFGTVFNHTLQGFLKGHSVQGINTIEDFNKLLNPEFAKQLPQPLLHTLREVFVSGISHVYLSLAVIAVLGYIATWRLPRFEGNANAQKSE</sequence>
<dbReference type="Pfam" id="PF07690">
    <property type="entry name" value="MFS_1"/>
    <property type="match status" value="1"/>
</dbReference>
<keyword evidence="2" id="KW-0813">Transport</keyword>
<dbReference type="InterPro" id="IPR020846">
    <property type="entry name" value="MFS_dom"/>
</dbReference>
<feature type="transmembrane region" description="Helical" evidence="7">
    <location>
        <begin position="195"/>
        <end position="214"/>
    </location>
</feature>
<evidence type="ECO:0000256" key="1">
    <source>
        <dbReference type="ARBA" id="ARBA00004651"/>
    </source>
</evidence>
<dbReference type="PRINTS" id="PR01036">
    <property type="entry name" value="TCRTETB"/>
</dbReference>
<feature type="transmembrane region" description="Helical" evidence="7">
    <location>
        <begin position="44"/>
        <end position="63"/>
    </location>
</feature>
<dbReference type="InterPro" id="IPR036259">
    <property type="entry name" value="MFS_trans_sf"/>
</dbReference>
<dbReference type="InterPro" id="IPR004638">
    <property type="entry name" value="EmrB-like"/>
</dbReference>
<keyword evidence="6 7" id="KW-0472">Membrane</keyword>
<evidence type="ECO:0000259" key="8">
    <source>
        <dbReference type="PROSITE" id="PS50850"/>
    </source>
</evidence>
<organism evidence="9 10">
    <name type="scientific">Fodinisporobacter ferrooxydans</name>
    <dbReference type="NCBI Taxonomy" id="2901836"/>
    <lineage>
        <taxon>Bacteria</taxon>
        <taxon>Bacillati</taxon>
        <taxon>Bacillota</taxon>
        <taxon>Bacilli</taxon>
        <taxon>Bacillales</taxon>
        <taxon>Alicyclobacillaceae</taxon>
        <taxon>Fodinisporobacter</taxon>
    </lineage>
</organism>
<feature type="domain" description="Major facilitator superfamily (MFS) profile" evidence="8">
    <location>
        <begin position="10"/>
        <end position="489"/>
    </location>
</feature>